<dbReference type="InterPro" id="IPR015422">
    <property type="entry name" value="PyrdxlP-dep_Trfase_small"/>
</dbReference>
<comment type="cofactor">
    <cofactor evidence="1">
        <name>pyridoxal 5'-phosphate</name>
        <dbReference type="ChEBI" id="CHEBI:597326"/>
    </cofactor>
</comment>
<organism evidence="11 12">
    <name type="scientific">Rickettsiella grylli</name>
    <dbReference type="NCBI Taxonomy" id="59196"/>
    <lineage>
        <taxon>Bacteria</taxon>
        <taxon>Pseudomonadati</taxon>
        <taxon>Pseudomonadota</taxon>
        <taxon>Gammaproteobacteria</taxon>
        <taxon>Legionellales</taxon>
        <taxon>Coxiellaceae</taxon>
        <taxon>Rickettsiella</taxon>
    </lineage>
</organism>
<reference evidence="11" key="2">
    <citation type="submission" date="2007-10" db="EMBL/GenBank/DDBJ databases">
        <authorList>
            <person name="Myers G.S."/>
        </authorList>
    </citation>
    <scope>NUCLEOTIDE SEQUENCE [LARGE SCALE GENOMIC DNA]</scope>
</reference>
<dbReference type="InterPro" id="IPR015424">
    <property type="entry name" value="PyrdxlP-dep_Trfase"/>
</dbReference>
<keyword evidence="12" id="KW-1185">Reference proteome</keyword>
<dbReference type="SUPFAM" id="SSF53383">
    <property type="entry name" value="PLP-dependent transferases"/>
    <property type="match status" value="1"/>
</dbReference>
<evidence type="ECO:0000256" key="6">
    <source>
        <dbReference type="ARBA" id="ARBA00022576"/>
    </source>
</evidence>
<evidence type="ECO:0000259" key="10">
    <source>
        <dbReference type="Pfam" id="PF00155"/>
    </source>
</evidence>
<proteinExistence type="inferred from homology"/>
<dbReference type="EC" id="2.6.1.9" evidence="5"/>
<protein>
    <recommendedName>
        <fullName evidence="5">histidinol-phosphate transaminase</fullName>
        <ecNumber evidence="5">2.6.1.9</ecNumber>
    </recommendedName>
</protein>
<dbReference type="Pfam" id="PF00155">
    <property type="entry name" value="Aminotran_1_2"/>
    <property type="match status" value="1"/>
</dbReference>
<dbReference type="InterPro" id="IPR050106">
    <property type="entry name" value="HistidinolP_aminotransfase"/>
</dbReference>
<dbReference type="Gene3D" id="3.90.1150.10">
    <property type="entry name" value="Aspartate Aminotransferase, domain 1"/>
    <property type="match status" value="1"/>
</dbReference>
<dbReference type="Gene3D" id="3.40.640.10">
    <property type="entry name" value="Type I PLP-dependent aspartate aminotransferase-like (Major domain)"/>
    <property type="match status" value="1"/>
</dbReference>
<evidence type="ECO:0000256" key="5">
    <source>
        <dbReference type="ARBA" id="ARBA00012748"/>
    </source>
</evidence>
<dbReference type="InterPro" id="IPR005861">
    <property type="entry name" value="HisP_aminotrans"/>
</dbReference>
<gene>
    <name evidence="11" type="primary">hisC</name>
    <name evidence="11" type="ORF">RICGR_0131</name>
</gene>
<comment type="similarity">
    <text evidence="3">Belongs to the class-II pyridoxal-phosphate-dependent aminotransferase family. Histidinol-phosphate aminotransferase subfamily.</text>
</comment>
<dbReference type="eggNOG" id="COG0079">
    <property type="taxonomic scope" value="Bacteria"/>
</dbReference>
<evidence type="ECO:0000256" key="8">
    <source>
        <dbReference type="ARBA" id="ARBA00022898"/>
    </source>
</evidence>
<dbReference type="STRING" id="59196.RICGR_0131"/>
<keyword evidence="7 11" id="KW-0808">Transferase</keyword>
<dbReference type="InterPro" id="IPR015421">
    <property type="entry name" value="PyrdxlP-dep_Trfase_major"/>
</dbReference>
<dbReference type="Proteomes" id="UP000054075">
    <property type="component" value="Unassembled WGS sequence"/>
</dbReference>
<reference evidence="11" key="1">
    <citation type="submission" date="2006-04" db="EMBL/GenBank/DDBJ databases">
        <authorList>
            <person name="Seshadri R."/>
            <person name="Federici B.A."/>
        </authorList>
    </citation>
    <scope>NUCLEOTIDE SEQUENCE [LARGE SCALE GENOMIC DNA]</scope>
</reference>
<evidence type="ECO:0000256" key="2">
    <source>
        <dbReference type="ARBA" id="ARBA00005011"/>
    </source>
</evidence>
<comment type="subunit">
    <text evidence="4">Homodimer.</text>
</comment>
<sequence length="355" mass="39627">MAMFSKKNLAFHKKPTEIIKLDLNENPLGASPLAIAAGQKALLNCHRYPDSHGNTLKKSLSTHLNIAPENITLGNGSESLLELIVHTTLNPLNSAVIPRFCFAGISKVLKKAHIKIKHAKNELFSISAQCLLDAIDPWTKIIFIVNPNNPTGSYMNKFELHYLFENISKDILVVLDEAYNEYVEIADYPNSISLLSQYSNLIILRTFSKFYGLAGLRLGYAMSHPKIASILNRNSLPFRINAVALAAAEASLKDKKHIHLSRLLNRQEHAKLSKGLQNLGLTILPSHANFLCIDLKSPSWPIHQQLLLAGISVRPLLDYGLPHFLRISIGMPQQNQYFLTILKKILIQTDSNKSC</sequence>
<keyword evidence="6 11" id="KW-0032">Aminotransferase</keyword>
<dbReference type="GO" id="GO:0004400">
    <property type="term" value="F:histidinol-phosphate transaminase activity"/>
    <property type="evidence" value="ECO:0007669"/>
    <property type="project" value="UniProtKB-EC"/>
</dbReference>
<evidence type="ECO:0000313" key="11">
    <source>
        <dbReference type="EMBL" id="EDP45661.1"/>
    </source>
</evidence>
<dbReference type="NCBIfam" id="TIGR01141">
    <property type="entry name" value="hisC"/>
    <property type="match status" value="1"/>
</dbReference>
<evidence type="ECO:0000256" key="3">
    <source>
        <dbReference type="ARBA" id="ARBA00007970"/>
    </source>
</evidence>
<evidence type="ECO:0000313" key="12">
    <source>
        <dbReference type="Proteomes" id="UP000054075"/>
    </source>
</evidence>
<dbReference type="OrthoDB" id="9813612at2"/>
<dbReference type="InterPro" id="IPR004839">
    <property type="entry name" value="Aminotransferase_I/II_large"/>
</dbReference>
<dbReference type="GO" id="GO:0030170">
    <property type="term" value="F:pyridoxal phosphate binding"/>
    <property type="evidence" value="ECO:0007669"/>
    <property type="project" value="InterPro"/>
</dbReference>
<dbReference type="EMBL" id="AAQJ02000001">
    <property type="protein sequence ID" value="EDP45661.1"/>
    <property type="molecule type" value="Genomic_DNA"/>
</dbReference>
<comment type="caution">
    <text evidence="11">The sequence shown here is derived from an EMBL/GenBank/DDBJ whole genome shotgun (WGS) entry which is preliminary data.</text>
</comment>
<accession>A8PKD2</accession>
<dbReference type="PANTHER" id="PTHR43643">
    <property type="entry name" value="HISTIDINOL-PHOSPHATE AMINOTRANSFERASE 2"/>
    <property type="match status" value="1"/>
</dbReference>
<evidence type="ECO:0000256" key="1">
    <source>
        <dbReference type="ARBA" id="ARBA00001933"/>
    </source>
</evidence>
<dbReference type="PANTHER" id="PTHR43643:SF3">
    <property type="entry name" value="HISTIDINOL-PHOSPHATE AMINOTRANSFERASE"/>
    <property type="match status" value="1"/>
</dbReference>
<name>A8PKD2_9COXI</name>
<dbReference type="GO" id="GO:0000105">
    <property type="term" value="P:L-histidine biosynthetic process"/>
    <property type="evidence" value="ECO:0007669"/>
    <property type="project" value="UniProtKB-UniPathway"/>
</dbReference>
<comment type="pathway">
    <text evidence="2">Amino-acid biosynthesis; L-histidine biosynthesis; L-histidine from 5-phospho-alpha-D-ribose 1-diphosphate: step 7/9.</text>
</comment>
<evidence type="ECO:0000256" key="9">
    <source>
        <dbReference type="ARBA" id="ARBA00047481"/>
    </source>
</evidence>
<evidence type="ECO:0000256" key="7">
    <source>
        <dbReference type="ARBA" id="ARBA00022679"/>
    </source>
</evidence>
<dbReference type="AlphaFoldDB" id="A8PKD2"/>
<dbReference type="UniPathway" id="UPA00031">
    <property type="reaction ID" value="UER00012"/>
</dbReference>
<comment type="catalytic activity">
    <reaction evidence="9">
        <text>L-histidinol phosphate + 2-oxoglutarate = 3-(imidazol-4-yl)-2-oxopropyl phosphate + L-glutamate</text>
        <dbReference type="Rhea" id="RHEA:23744"/>
        <dbReference type="ChEBI" id="CHEBI:16810"/>
        <dbReference type="ChEBI" id="CHEBI:29985"/>
        <dbReference type="ChEBI" id="CHEBI:57766"/>
        <dbReference type="ChEBI" id="CHEBI:57980"/>
        <dbReference type="EC" id="2.6.1.9"/>
    </reaction>
</comment>
<evidence type="ECO:0000256" key="4">
    <source>
        <dbReference type="ARBA" id="ARBA00011738"/>
    </source>
</evidence>
<keyword evidence="8" id="KW-0663">Pyridoxal phosphate</keyword>
<dbReference type="CDD" id="cd00609">
    <property type="entry name" value="AAT_like"/>
    <property type="match status" value="1"/>
</dbReference>
<feature type="domain" description="Aminotransferase class I/classII large" evidence="10">
    <location>
        <begin position="17"/>
        <end position="338"/>
    </location>
</feature>